<sequence length="175" mass="19293">MGSRDRFISNAEDKGAYCHQKVTSVTHCCHIGLLILSPFQVAKDWHLLGGSRMNTINQGPAHPLDRLSAYSGTIFLVSGTCAVARPSWAQGSALRASLWRRPLLIFSEPASKTGYKAATRPQHVRSRKPSYEHGGIHISVFKSSPRISLSCEINCRTRRRAMSANTTSAPACRWT</sequence>
<evidence type="ECO:0000313" key="1">
    <source>
        <dbReference type="EMBL" id="BBF64165.1"/>
    </source>
</evidence>
<name>A0A2Z6IJF6_ACIFI</name>
<dbReference type="Proteomes" id="UP000280188">
    <property type="component" value="Chromosome"/>
</dbReference>
<protein>
    <submittedName>
        <fullName evidence="1">Uncharacterized protein</fullName>
    </submittedName>
</protein>
<reference evidence="1 2" key="1">
    <citation type="journal article" date="2018" name="Microbiol. Resour. Announc.">
        <title>Complete Genome Sequence of Acidithiobacillus ferridurans JCM 18981.</title>
        <authorList>
            <person name="Miyauchi T."/>
            <person name="Kouzuma A."/>
            <person name="Abe T."/>
            <person name="Watanabe K."/>
        </authorList>
    </citation>
    <scope>NUCLEOTIDE SEQUENCE [LARGE SCALE GENOMIC DNA]</scope>
    <source>
        <strain evidence="2">ATCC 33020 / DSM 29468 / JCM 18981 / 11Fe</strain>
    </source>
</reference>
<gene>
    <name evidence="1" type="ORF">AFERRID_03830</name>
</gene>
<dbReference type="AlphaFoldDB" id="A0A2Z6IJF6"/>
<evidence type="ECO:0000313" key="2">
    <source>
        <dbReference type="Proteomes" id="UP000280188"/>
    </source>
</evidence>
<dbReference type="EMBL" id="AP018795">
    <property type="protein sequence ID" value="BBF64165.1"/>
    <property type="molecule type" value="Genomic_DNA"/>
</dbReference>
<organism evidence="1 2">
    <name type="scientific">Acidithiobacillus ferridurans</name>
    <dbReference type="NCBI Taxonomy" id="1232575"/>
    <lineage>
        <taxon>Bacteria</taxon>
        <taxon>Pseudomonadati</taxon>
        <taxon>Pseudomonadota</taxon>
        <taxon>Acidithiobacillia</taxon>
        <taxon>Acidithiobacillales</taxon>
        <taxon>Acidithiobacillaceae</taxon>
        <taxon>Acidithiobacillus</taxon>
    </lineage>
</organism>
<accession>A0A2Z6IJF6</accession>
<keyword evidence="2" id="KW-1185">Reference proteome</keyword>
<dbReference type="KEGG" id="afj:AFERRID_03830"/>
<proteinExistence type="predicted"/>